<dbReference type="AlphaFoldDB" id="A0A0D2N5B0"/>
<sequence length="384" mass="42080">MATRGASRAEENGPNNLGSKDVKPVEAKARRALGDIGNVGGVTTRSQAKGTIKPTALKPRDPTATAAAALRSKAAHKGGSSLSSLLQSRSEYAATNKRQAAAVALSPLPDIDSKDKANPLAEAGYAHDIYCFYRRVEPRFAVPSDYMTSQAEINEKMRSILIDWLIEVHLKFKLMPETLYLTCNLIDRYLSKRNVTRKRLQLIGVTAMLIASKYEEIWAPEVRDFVYISDKAYSREDILGCEKKMLQVLSYDLTVPTTFSFLARFKKAAACDDPRAGQYAEYLVELALVDYSMLKQPLSLISAAALHAALLAVGAPDAYPRPLRRHARYELREVAPLARALVALAAKAPDGSLRAVFKKYSSTKFAEVAKLELPVVGEAEEAAS</sequence>
<evidence type="ECO:0000256" key="2">
    <source>
        <dbReference type="ARBA" id="ARBA00022618"/>
    </source>
</evidence>
<evidence type="ECO:0000313" key="9">
    <source>
        <dbReference type="EMBL" id="KIZ01136.1"/>
    </source>
</evidence>
<evidence type="ECO:0000256" key="3">
    <source>
        <dbReference type="ARBA" id="ARBA00023127"/>
    </source>
</evidence>
<accession>A0A0D2N5B0</accession>
<dbReference type="SMART" id="SM00385">
    <property type="entry name" value="CYCLIN"/>
    <property type="match status" value="2"/>
</dbReference>
<dbReference type="InterPro" id="IPR036915">
    <property type="entry name" value="Cyclin-like_sf"/>
</dbReference>
<dbReference type="InterPro" id="IPR046965">
    <property type="entry name" value="Cyclin_A/B-like"/>
</dbReference>
<dbReference type="GeneID" id="25739702"/>
<name>A0A0D2N5B0_9CHLO</name>
<feature type="domain" description="Cyclin-like" evidence="7">
    <location>
        <begin position="260"/>
        <end position="343"/>
    </location>
</feature>
<dbReference type="InterPro" id="IPR004367">
    <property type="entry name" value="Cyclin_C-dom"/>
</dbReference>
<dbReference type="InterPro" id="IPR013763">
    <property type="entry name" value="Cyclin-like_dom"/>
</dbReference>
<dbReference type="KEGG" id="mng:MNEG_6826"/>
<keyword evidence="4" id="KW-0131">Cell cycle</keyword>
<evidence type="ECO:0000256" key="4">
    <source>
        <dbReference type="ARBA" id="ARBA00023306"/>
    </source>
</evidence>
<evidence type="ECO:0000313" key="10">
    <source>
        <dbReference type="Proteomes" id="UP000054498"/>
    </source>
</evidence>
<keyword evidence="10" id="KW-1185">Reference proteome</keyword>
<dbReference type="SUPFAM" id="SSF47954">
    <property type="entry name" value="Cyclin-like"/>
    <property type="match status" value="2"/>
</dbReference>
<keyword evidence="2" id="KW-0132">Cell division</keyword>
<feature type="region of interest" description="Disordered" evidence="6">
    <location>
        <begin position="1"/>
        <end position="64"/>
    </location>
</feature>
<dbReference type="Gene3D" id="1.10.472.10">
    <property type="entry name" value="Cyclin-like"/>
    <property type="match status" value="2"/>
</dbReference>
<dbReference type="EMBL" id="KK101368">
    <property type="protein sequence ID" value="KIZ01136.1"/>
    <property type="molecule type" value="Genomic_DNA"/>
</dbReference>
<dbReference type="STRING" id="145388.A0A0D2N5B0"/>
<dbReference type="GO" id="GO:0051301">
    <property type="term" value="P:cell division"/>
    <property type="evidence" value="ECO:0007669"/>
    <property type="project" value="UniProtKB-KW"/>
</dbReference>
<protein>
    <submittedName>
        <fullName evidence="9">Cyclin-B2-1</fullName>
    </submittedName>
</protein>
<dbReference type="InterPro" id="IPR039361">
    <property type="entry name" value="Cyclin"/>
</dbReference>
<dbReference type="FunFam" id="1.10.472.10:FF:000001">
    <property type="entry name" value="G2/mitotic-specific cyclin"/>
    <property type="match status" value="1"/>
</dbReference>
<evidence type="ECO:0000256" key="6">
    <source>
        <dbReference type="SAM" id="MobiDB-lite"/>
    </source>
</evidence>
<dbReference type="PIRSF" id="PIRSF001771">
    <property type="entry name" value="Cyclin_A_B_D_E"/>
    <property type="match status" value="1"/>
</dbReference>
<keyword evidence="3 5" id="KW-0195">Cyclin</keyword>
<evidence type="ECO:0000259" key="7">
    <source>
        <dbReference type="SMART" id="SM00385"/>
    </source>
</evidence>
<reference evidence="9 10" key="1">
    <citation type="journal article" date="2013" name="BMC Genomics">
        <title>Reconstruction of the lipid metabolism for the microalga Monoraphidium neglectum from its genome sequence reveals characteristics suitable for biofuel production.</title>
        <authorList>
            <person name="Bogen C."/>
            <person name="Al-Dilaimi A."/>
            <person name="Albersmeier A."/>
            <person name="Wichmann J."/>
            <person name="Grundmann M."/>
            <person name="Rupp O."/>
            <person name="Lauersen K.J."/>
            <person name="Blifernez-Klassen O."/>
            <person name="Kalinowski J."/>
            <person name="Goesmann A."/>
            <person name="Mussgnug J.H."/>
            <person name="Kruse O."/>
        </authorList>
    </citation>
    <scope>NUCLEOTIDE SEQUENCE [LARGE SCALE GENOMIC DNA]</scope>
    <source>
        <strain evidence="9 10">SAG 48.87</strain>
    </source>
</reference>
<evidence type="ECO:0000256" key="5">
    <source>
        <dbReference type="RuleBase" id="RU000383"/>
    </source>
</evidence>
<dbReference type="Pfam" id="PF00134">
    <property type="entry name" value="Cyclin_N"/>
    <property type="match status" value="1"/>
</dbReference>
<dbReference type="Proteomes" id="UP000054498">
    <property type="component" value="Unassembled WGS sequence"/>
</dbReference>
<dbReference type="RefSeq" id="XP_013900155.1">
    <property type="nucleotide sequence ID" value="XM_014044701.1"/>
</dbReference>
<feature type="domain" description="Cyclin-like" evidence="7">
    <location>
        <begin position="163"/>
        <end position="247"/>
    </location>
</feature>
<feature type="compositionally biased region" description="Basic and acidic residues" evidence="6">
    <location>
        <begin position="20"/>
        <end position="33"/>
    </location>
</feature>
<dbReference type="InterPro" id="IPR006671">
    <property type="entry name" value="Cyclin_N"/>
</dbReference>
<feature type="domain" description="Cyclin C-terminal" evidence="8">
    <location>
        <begin position="256"/>
        <end position="374"/>
    </location>
</feature>
<dbReference type="Pfam" id="PF02984">
    <property type="entry name" value="Cyclin_C"/>
    <property type="match status" value="1"/>
</dbReference>
<dbReference type="GO" id="GO:0044772">
    <property type="term" value="P:mitotic cell cycle phase transition"/>
    <property type="evidence" value="ECO:0007669"/>
    <property type="project" value="InterPro"/>
</dbReference>
<proteinExistence type="inferred from homology"/>
<dbReference type="SMART" id="SM01332">
    <property type="entry name" value="Cyclin_C"/>
    <property type="match status" value="1"/>
</dbReference>
<dbReference type="CDD" id="cd20567">
    <property type="entry name" value="CYCLIN_AtCycB-like_rpt1"/>
    <property type="match status" value="1"/>
</dbReference>
<dbReference type="GO" id="GO:0016538">
    <property type="term" value="F:cyclin-dependent protein serine/threonine kinase regulator activity"/>
    <property type="evidence" value="ECO:0007669"/>
    <property type="project" value="InterPro"/>
</dbReference>
<dbReference type="OrthoDB" id="5590282at2759"/>
<organism evidence="9 10">
    <name type="scientific">Monoraphidium neglectum</name>
    <dbReference type="NCBI Taxonomy" id="145388"/>
    <lineage>
        <taxon>Eukaryota</taxon>
        <taxon>Viridiplantae</taxon>
        <taxon>Chlorophyta</taxon>
        <taxon>core chlorophytes</taxon>
        <taxon>Chlorophyceae</taxon>
        <taxon>CS clade</taxon>
        <taxon>Sphaeropleales</taxon>
        <taxon>Selenastraceae</taxon>
        <taxon>Monoraphidium</taxon>
    </lineage>
</organism>
<dbReference type="PANTHER" id="PTHR10177">
    <property type="entry name" value="CYCLINS"/>
    <property type="match status" value="1"/>
</dbReference>
<evidence type="ECO:0000256" key="1">
    <source>
        <dbReference type="ARBA" id="ARBA00006955"/>
    </source>
</evidence>
<comment type="similarity">
    <text evidence="1">Belongs to the cyclin family. Cyclin AB subfamily.</text>
</comment>
<evidence type="ECO:0000259" key="8">
    <source>
        <dbReference type="SMART" id="SM01332"/>
    </source>
</evidence>
<gene>
    <name evidence="9" type="ORF">MNEG_6826</name>
</gene>